<feature type="compositionally biased region" description="Acidic residues" evidence="1">
    <location>
        <begin position="51"/>
        <end position="62"/>
    </location>
</feature>
<dbReference type="EMBL" id="JAKELL010000157">
    <property type="protein sequence ID" value="KAH8979755.1"/>
    <property type="molecule type" value="Genomic_DNA"/>
</dbReference>
<reference evidence="2" key="1">
    <citation type="submission" date="2022-01" db="EMBL/GenBank/DDBJ databases">
        <title>Comparative genomics reveals a dynamic genome evolution in the ectomycorrhizal milk-cap (Lactarius) mushrooms.</title>
        <authorList>
            <consortium name="DOE Joint Genome Institute"/>
            <person name="Lebreton A."/>
            <person name="Tang N."/>
            <person name="Kuo A."/>
            <person name="LaButti K."/>
            <person name="Drula E."/>
            <person name="Barry K."/>
            <person name="Clum A."/>
            <person name="Lipzen A."/>
            <person name="Mousain D."/>
            <person name="Ng V."/>
            <person name="Wang R."/>
            <person name="Wang X."/>
            <person name="Dai Y."/>
            <person name="Henrissat B."/>
            <person name="Grigoriev I.V."/>
            <person name="Guerin-Laguette A."/>
            <person name="Yu F."/>
            <person name="Martin F.M."/>
        </authorList>
    </citation>
    <scope>NUCLEOTIDE SEQUENCE</scope>
    <source>
        <strain evidence="2">QP</strain>
    </source>
</reference>
<dbReference type="Proteomes" id="UP001201163">
    <property type="component" value="Unassembled WGS sequence"/>
</dbReference>
<sequence>MPPVPAIHVASRQSPNYHLEAPDTPYSLSHSGVSGATQTWIPPAPPRNQDDSSDEEIYEDDEAFRNTGLLAKSPPSRSFFSRTKRPSRKQTLEYPVREPKLDTYPCRFPKCPASVKSDVAARLGGFCCDTHMLLAIHNGIAMRCSRCQQRVCPEGSKYCSGQCANGPAQGRA</sequence>
<dbReference type="AlphaFoldDB" id="A0AAD4Q5I2"/>
<organism evidence="2 3">
    <name type="scientific">Lactarius akahatsu</name>
    <dbReference type="NCBI Taxonomy" id="416441"/>
    <lineage>
        <taxon>Eukaryota</taxon>
        <taxon>Fungi</taxon>
        <taxon>Dikarya</taxon>
        <taxon>Basidiomycota</taxon>
        <taxon>Agaricomycotina</taxon>
        <taxon>Agaricomycetes</taxon>
        <taxon>Russulales</taxon>
        <taxon>Russulaceae</taxon>
        <taxon>Lactarius</taxon>
    </lineage>
</organism>
<protein>
    <submittedName>
        <fullName evidence="2">Uncharacterized protein</fullName>
    </submittedName>
</protein>
<evidence type="ECO:0000313" key="2">
    <source>
        <dbReference type="EMBL" id="KAH8979755.1"/>
    </source>
</evidence>
<keyword evidence="3" id="KW-1185">Reference proteome</keyword>
<proteinExistence type="predicted"/>
<name>A0AAD4Q5I2_9AGAM</name>
<accession>A0AAD4Q5I2</accession>
<evidence type="ECO:0000256" key="1">
    <source>
        <dbReference type="SAM" id="MobiDB-lite"/>
    </source>
</evidence>
<comment type="caution">
    <text evidence="2">The sequence shown here is derived from an EMBL/GenBank/DDBJ whole genome shotgun (WGS) entry which is preliminary data.</text>
</comment>
<gene>
    <name evidence="2" type="ORF">EDB92DRAFT_1902972</name>
</gene>
<feature type="compositionally biased region" description="Polar residues" evidence="1">
    <location>
        <begin position="26"/>
        <end position="40"/>
    </location>
</feature>
<evidence type="ECO:0000313" key="3">
    <source>
        <dbReference type="Proteomes" id="UP001201163"/>
    </source>
</evidence>
<feature type="region of interest" description="Disordered" evidence="1">
    <location>
        <begin position="1"/>
        <end position="91"/>
    </location>
</feature>